<feature type="compositionally biased region" description="Polar residues" evidence="1">
    <location>
        <begin position="35"/>
        <end position="47"/>
    </location>
</feature>
<organism evidence="2 3">
    <name type="scientific">Phyllosticta citribraziliensis</name>
    <dbReference type="NCBI Taxonomy" id="989973"/>
    <lineage>
        <taxon>Eukaryota</taxon>
        <taxon>Fungi</taxon>
        <taxon>Dikarya</taxon>
        <taxon>Ascomycota</taxon>
        <taxon>Pezizomycotina</taxon>
        <taxon>Dothideomycetes</taxon>
        <taxon>Dothideomycetes incertae sedis</taxon>
        <taxon>Botryosphaeriales</taxon>
        <taxon>Phyllostictaceae</taxon>
        <taxon>Phyllosticta</taxon>
    </lineage>
</organism>
<reference evidence="2 3" key="1">
    <citation type="submission" date="2024-04" db="EMBL/GenBank/DDBJ databases">
        <title>Phyllosticta paracitricarpa is synonymous to the EU quarantine fungus P. citricarpa based on phylogenomic analyses.</title>
        <authorList>
            <consortium name="Lawrence Berkeley National Laboratory"/>
            <person name="Van ingen-buijs V.A."/>
            <person name="Van westerhoven A.C."/>
            <person name="Haridas S."/>
            <person name="Skiadas P."/>
            <person name="Martin F."/>
            <person name="Groenewald J.Z."/>
            <person name="Crous P.W."/>
            <person name="Seidl M.F."/>
        </authorList>
    </citation>
    <scope>NUCLEOTIDE SEQUENCE [LARGE SCALE GENOMIC DNA]</scope>
    <source>
        <strain evidence="2 3">CPC 17464</strain>
    </source>
</reference>
<dbReference type="Proteomes" id="UP001360953">
    <property type="component" value="Unassembled WGS sequence"/>
</dbReference>
<protein>
    <submittedName>
        <fullName evidence="2">Uncharacterized protein</fullName>
    </submittedName>
</protein>
<dbReference type="GeneID" id="92027475"/>
<proteinExistence type="predicted"/>
<accession>A0ABR1M6E4</accession>
<feature type="region of interest" description="Disordered" evidence="1">
    <location>
        <begin position="1"/>
        <end position="122"/>
    </location>
</feature>
<feature type="compositionally biased region" description="Low complexity" evidence="1">
    <location>
        <begin position="156"/>
        <end position="169"/>
    </location>
</feature>
<feature type="compositionally biased region" description="Polar residues" evidence="1">
    <location>
        <begin position="73"/>
        <end position="99"/>
    </location>
</feature>
<feature type="region of interest" description="Disordered" evidence="1">
    <location>
        <begin position="134"/>
        <end position="189"/>
    </location>
</feature>
<feature type="region of interest" description="Disordered" evidence="1">
    <location>
        <begin position="202"/>
        <end position="247"/>
    </location>
</feature>
<keyword evidence="3" id="KW-1185">Reference proteome</keyword>
<comment type="caution">
    <text evidence="2">The sequence shown here is derived from an EMBL/GenBank/DDBJ whole genome shotgun (WGS) entry which is preliminary data.</text>
</comment>
<feature type="compositionally biased region" description="Low complexity" evidence="1">
    <location>
        <begin position="62"/>
        <end position="72"/>
    </location>
</feature>
<evidence type="ECO:0000256" key="1">
    <source>
        <dbReference type="SAM" id="MobiDB-lite"/>
    </source>
</evidence>
<dbReference type="EMBL" id="JBBPEH010000002">
    <property type="protein sequence ID" value="KAK7542524.1"/>
    <property type="molecule type" value="Genomic_DNA"/>
</dbReference>
<sequence length="259" mass="27358">MSDSNNSPPRSPPLPERRRSSFAGQAFADIFGRQPNGQPANNQSYQGPISAAAAQANRRRLSLTTLGLSGSSPNTASSITSERSRGASISSATSASVNESPFDDDDVTSPSSNNLPPNSPFARRLSFGARALRDSQQGNGSANANGRARPDPSNKSSPPSATTAPTSATKGRGLSCSLPSTPELPELQSPYGFSFAENMRTRAERHASISSAPGRVSPPVHQRAKSVATMEPPIREMPKTAKAPDAFQERILKGDFYMD</sequence>
<dbReference type="RefSeq" id="XP_066658817.1">
    <property type="nucleotide sequence ID" value="XM_066794569.1"/>
</dbReference>
<evidence type="ECO:0000313" key="2">
    <source>
        <dbReference type="EMBL" id="KAK7542524.1"/>
    </source>
</evidence>
<feature type="compositionally biased region" description="Polar residues" evidence="1">
    <location>
        <begin position="134"/>
        <end position="144"/>
    </location>
</feature>
<name>A0ABR1M6E4_9PEZI</name>
<gene>
    <name evidence="2" type="ORF">J3D65DRAFT_219225</name>
</gene>
<evidence type="ECO:0000313" key="3">
    <source>
        <dbReference type="Proteomes" id="UP001360953"/>
    </source>
</evidence>